<keyword evidence="2" id="KW-1185">Reference proteome</keyword>
<protein>
    <recommendedName>
        <fullName evidence="3">Protein kinase domain-containing protein</fullName>
    </recommendedName>
</protein>
<name>W2T7R2_NECAM</name>
<dbReference type="EMBL" id="KI660145">
    <property type="protein sequence ID" value="ETN77903.1"/>
    <property type="molecule type" value="Genomic_DNA"/>
</dbReference>
<gene>
    <name evidence="1" type="ORF">NECAME_10735</name>
</gene>
<dbReference type="KEGG" id="nai:NECAME_10735"/>
<dbReference type="STRING" id="51031.W2T7R2"/>
<organism evidence="1 2">
    <name type="scientific">Necator americanus</name>
    <name type="common">Human hookworm</name>
    <dbReference type="NCBI Taxonomy" id="51031"/>
    <lineage>
        <taxon>Eukaryota</taxon>
        <taxon>Metazoa</taxon>
        <taxon>Ecdysozoa</taxon>
        <taxon>Nematoda</taxon>
        <taxon>Chromadorea</taxon>
        <taxon>Rhabditida</taxon>
        <taxon>Rhabditina</taxon>
        <taxon>Rhabditomorpha</taxon>
        <taxon>Strongyloidea</taxon>
        <taxon>Ancylostomatidae</taxon>
        <taxon>Bunostominae</taxon>
        <taxon>Necator</taxon>
    </lineage>
</organism>
<sequence>MSTPTSDMKSPEVKPQIKIGHYILKDTLGVGTFGKVKESTGNWVMAMWFLCSCGRMMRFASSQKHQAGYSKGNNGVNAMAPEALTIAISHPNVSTFVPGCVLGIVFRCAFANLWKKLQGYPKMRL</sequence>
<accession>W2T7R2</accession>
<dbReference type="AlphaFoldDB" id="W2T7R2"/>
<dbReference type="Proteomes" id="UP000053676">
    <property type="component" value="Unassembled WGS sequence"/>
</dbReference>
<proteinExistence type="predicted"/>
<evidence type="ECO:0000313" key="1">
    <source>
        <dbReference type="EMBL" id="ETN77903.1"/>
    </source>
</evidence>
<reference evidence="2" key="1">
    <citation type="journal article" date="2014" name="Nat. Genet.">
        <title>Genome of the human hookworm Necator americanus.</title>
        <authorList>
            <person name="Tang Y.T."/>
            <person name="Gao X."/>
            <person name="Rosa B.A."/>
            <person name="Abubucker S."/>
            <person name="Hallsworth-Pepin K."/>
            <person name="Martin J."/>
            <person name="Tyagi R."/>
            <person name="Heizer E."/>
            <person name="Zhang X."/>
            <person name="Bhonagiri-Palsikar V."/>
            <person name="Minx P."/>
            <person name="Warren W.C."/>
            <person name="Wang Q."/>
            <person name="Zhan B."/>
            <person name="Hotez P.J."/>
            <person name="Sternberg P.W."/>
            <person name="Dougall A."/>
            <person name="Gaze S.T."/>
            <person name="Mulvenna J."/>
            <person name="Sotillo J."/>
            <person name="Ranganathan S."/>
            <person name="Rabelo E.M."/>
            <person name="Wilson R.K."/>
            <person name="Felgner P.L."/>
            <person name="Bethony J."/>
            <person name="Hawdon J.M."/>
            <person name="Gasser R.B."/>
            <person name="Loukas A."/>
            <person name="Mitreva M."/>
        </authorList>
    </citation>
    <scope>NUCLEOTIDE SEQUENCE [LARGE SCALE GENOMIC DNA]</scope>
</reference>
<evidence type="ECO:0008006" key="3">
    <source>
        <dbReference type="Google" id="ProtNLM"/>
    </source>
</evidence>
<dbReference type="OrthoDB" id="193931at2759"/>
<evidence type="ECO:0000313" key="2">
    <source>
        <dbReference type="Proteomes" id="UP000053676"/>
    </source>
</evidence>